<evidence type="ECO:0000313" key="3">
    <source>
        <dbReference type="Proteomes" id="UP000499080"/>
    </source>
</evidence>
<name>A0A4Y2G7A6_ARAVE</name>
<evidence type="ECO:0000313" key="2">
    <source>
        <dbReference type="EMBL" id="GBM48656.1"/>
    </source>
</evidence>
<proteinExistence type="predicted"/>
<dbReference type="AlphaFoldDB" id="A0A4Y2G7A6"/>
<organism evidence="2 3">
    <name type="scientific">Araneus ventricosus</name>
    <name type="common">Orbweaver spider</name>
    <name type="synonym">Epeira ventricosa</name>
    <dbReference type="NCBI Taxonomy" id="182803"/>
    <lineage>
        <taxon>Eukaryota</taxon>
        <taxon>Metazoa</taxon>
        <taxon>Ecdysozoa</taxon>
        <taxon>Arthropoda</taxon>
        <taxon>Chelicerata</taxon>
        <taxon>Arachnida</taxon>
        <taxon>Araneae</taxon>
        <taxon>Araneomorphae</taxon>
        <taxon>Entelegynae</taxon>
        <taxon>Araneoidea</taxon>
        <taxon>Araneidae</taxon>
        <taxon>Araneus</taxon>
    </lineage>
</organism>
<dbReference type="EMBL" id="BGPR01001222">
    <property type="protein sequence ID" value="GBM48656.1"/>
    <property type="molecule type" value="Genomic_DNA"/>
</dbReference>
<reference evidence="2 3" key="1">
    <citation type="journal article" date="2019" name="Sci. Rep.">
        <title>Orb-weaving spider Araneus ventricosus genome elucidates the spidroin gene catalogue.</title>
        <authorList>
            <person name="Kono N."/>
            <person name="Nakamura H."/>
            <person name="Ohtoshi R."/>
            <person name="Moran D.A.P."/>
            <person name="Shinohara A."/>
            <person name="Yoshida Y."/>
            <person name="Fujiwara M."/>
            <person name="Mori M."/>
            <person name="Tomita M."/>
            <person name="Arakawa K."/>
        </authorList>
    </citation>
    <scope>NUCLEOTIDE SEQUENCE [LARGE SCALE GENOMIC DNA]</scope>
</reference>
<protein>
    <recommendedName>
        <fullName evidence="4">Chitin-binding type-2 domain-containing protein</fullName>
    </recommendedName>
</protein>
<comment type="caution">
    <text evidence="2">The sequence shown here is derived from an EMBL/GenBank/DDBJ whole genome shotgun (WGS) entry which is preliminary data.</text>
</comment>
<feature type="signal peptide" evidence="1">
    <location>
        <begin position="1"/>
        <end position="20"/>
    </location>
</feature>
<dbReference type="Proteomes" id="UP000499080">
    <property type="component" value="Unassembled WGS sequence"/>
</dbReference>
<evidence type="ECO:0000256" key="1">
    <source>
        <dbReference type="SAM" id="SignalP"/>
    </source>
</evidence>
<gene>
    <name evidence="2" type="ORF">AVEN_135023_1</name>
</gene>
<feature type="chain" id="PRO_5021326449" description="Chitin-binding type-2 domain-containing protein" evidence="1">
    <location>
        <begin position="21"/>
        <end position="117"/>
    </location>
</feature>
<accession>A0A4Y2G7A6</accession>
<keyword evidence="1" id="KW-0732">Signal</keyword>
<sequence>MNCRSFIGVLSIFIFMDSYAIENSSDSKVLIEIEAARFNFFTDFNHEHGVQCPIGMRYDYTLQHCVCASPGYEIVNGQCNPPRCPEGQEYDPLFRRCQLLQCAFSGFKLVNGRCANE</sequence>
<keyword evidence="3" id="KW-1185">Reference proteome</keyword>
<evidence type="ECO:0008006" key="4">
    <source>
        <dbReference type="Google" id="ProtNLM"/>
    </source>
</evidence>